<proteinExistence type="predicted"/>
<evidence type="ECO:0000256" key="1">
    <source>
        <dbReference type="ARBA" id="ARBA00022553"/>
    </source>
</evidence>
<gene>
    <name evidence="3" type="ORF">SAMN05216282_1258</name>
</gene>
<evidence type="ECO:0000313" key="3">
    <source>
        <dbReference type="EMBL" id="SDL05966.1"/>
    </source>
</evidence>
<dbReference type="PANTHER" id="PTHR44591">
    <property type="entry name" value="STRESS RESPONSE REGULATOR PROTEIN 1"/>
    <property type="match status" value="1"/>
</dbReference>
<sequence length="125" mass="13619">MTRCVLVVDDEPDIRAVARLSLERVGGLRVIEASSGMEALDIVAASQPDAVLLDVMMPRVDGPTTYALLQADPRTRDIPVLLLTARADATERERWLAEGVRGVLAKPFDPMELPRLVSESLGWGP</sequence>
<organism evidence="3 4">
    <name type="scientific">Cryobacterium psychrotolerans</name>
    <dbReference type="NCBI Taxonomy" id="386301"/>
    <lineage>
        <taxon>Bacteria</taxon>
        <taxon>Bacillati</taxon>
        <taxon>Actinomycetota</taxon>
        <taxon>Actinomycetes</taxon>
        <taxon>Micrococcales</taxon>
        <taxon>Microbacteriaceae</taxon>
        <taxon>Cryobacterium</taxon>
    </lineage>
</organism>
<dbReference type="EMBL" id="FNFU01000025">
    <property type="protein sequence ID" value="SDL05966.1"/>
    <property type="molecule type" value="Genomic_DNA"/>
</dbReference>
<name>A0A1G9GZ77_9MICO</name>
<dbReference type="AlphaFoldDB" id="A0A1G9GZ77"/>
<dbReference type="GO" id="GO:0000160">
    <property type="term" value="P:phosphorelay signal transduction system"/>
    <property type="evidence" value="ECO:0007669"/>
    <property type="project" value="InterPro"/>
</dbReference>
<protein>
    <submittedName>
        <fullName evidence="3">Response regulator receiver domain-containing protein</fullName>
    </submittedName>
</protein>
<dbReference type="InterPro" id="IPR011006">
    <property type="entry name" value="CheY-like_superfamily"/>
</dbReference>
<dbReference type="SMART" id="SM00448">
    <property type="entry name" value="REC"/>
    <property type="match status" value="1"/>
</dbReference>
<keyword evidence="4" id="KW-1185">Reference proteome</keyword>
<feature type="modified residue" description="4-aspartylphosphate" evidence="2">
    <location>
        <position position="54"/>
    </location>
</feature>
<dbReference type="SUPFAM" id="SSF52172">
    <property type="entry name" value="CheY-like"/>
    <property type="match status" value="1"/>
</dbReference>
<keyword evidence="1 2" id="KW-0597">Phosphoprotein</keyword>
<dbReference type="Gene3D" id="3.40.50.2300">
    <property type="match status" value="1"/>
</dbReference>
<dbReference type="RefSeq" id="WP_092324988.1">
    <property type="nucleotide sequence ID" value="NZ_FNFU01000025.1"/>
</dbReference>
<accession>A0A1G9GZ77</accession>
<evidence type="ECO:0000256" key="2">
    <source>
        <dbReference type="PROSITE-ProRule" id="PRU00169"/>
    </source>
</evidence>
<reference evidence="3 4" key="1">
    <citation type="submission" date="2016-10" db="EMBL/GenBank/DDBJ databases">
        <authorList>
            <person name="de Groot N.N."/>
        </authorList>
    </citation>
    <scope>NUCLEOTIDE SEQUENCE [LARGE SCALE GENOMIC DNA]</scope>
    <source>
        <strain evidence="3 4">CGMCC 1.5382</strain>
    </source>
</reference>
<dbReference type="PROSITE" id="PS50110">
    <property type="entry name" value="RESPONSE_REGULATORY"/>
    <property type="match status" value="1"/>
</dbReference>
<dbReference type="OrthoDB" id="3197131at2"/>
<dbReference type="CDD" id="cd17552">
    <property type="entry name" value="REC_RR468-like"/>
    <property type="match status" value="1"/>
</dbReference>
<dbReference type="PANTHER" id="PTHR44591:SF22">
    <property type="entry name" value="CHEY SUBFAMILY"/>
    <property type="match status" value="1"/>
</dbReference>
<dbReference type="STRING" id="386301.SAMN05216282_1258"/>
<dbReference type="InterPro" id="IPR050595">
    <property type="entry name" value="Bact_response_regulator"/>
</dbReference>
<dbReference type="Proteomes" id="UP000198701">
    <property type="component" value="Unassembled WGS sequence"/>
</dbReference>
<dbReference type="InterPro" id="IPR001789">
    <property type="entry name" value="Sig_transdc_resp-reg_receiver"/>
</dbReference>
<dbReference type="Pfam" id="PF00072">
    <property type="entry name" value="Response_reg"/>
    <property type="match status" value="1"/>
</dbReference>
<evidence type="ECO:0000313" key="4">
    <source>
        <dbReference type="Proteomes" id="UP000198701"/>
    </source>
</evidence>